<dbReference type="GO" id="GO:0016740">
    <property type="term" value="F:transferase activity"/>
    <property type="evidence" value="ECO:0007669"/>
    <property type="project" value="UniProtKB-KW"/>
</dbReference>
<comment type="caution">
    <text evidence="2">The sequence shown here is derived from an EMBL/GenBank/DDBJ whole genome shotgun (WGS) entry which is preliminary data.</text>
</comment>
<proteinExistence type="predicted"/>
<keyword evidence="3" id="KW-1185">Reference proteome</keyword>
<evidence type="ECO:0000313" key="3">
    <source>
        <dbReference type="Proteomes" id="UP000620124"/>
    </source>
</evidence>
<sequence length="435" mass="48348">MPKAAKVSNTSKGSRSIIKSNPFTPVRRLLFKLDRFRPGNRHRSQYVQYQELTRHGRPEPDPVVDTPPEQPPAPAPSSHTHACMALQNDDLTEDAVVITALSTLPFCCHEDLLTMPRHALVAVADSLNAKLPGVLQISVSLTRTDAAIRNEIEFIVGLRTEMPVPPAPRAQRPDGGYVPEVDADEEMDKTPPTSPLSRRGRRMFQIYGTPGTPRLERLVEAEEENDEEYRPMKRQKTWSSTVKEADDSMDVDVDVDVDVNVDEGGTPTPVTTRPCARIMRSHSEHVPASPSPTPRPRVLRSHSTKLPAKMADIKVDTAFINTKQRLNYRKRENIEVSGRRRVTQPALIHKTSTPKQKARAASTAAACRPFLALPQESTSMSSLTSQESVEMSPASSDSYRIGMKRRRNSIEVEKGMAFGMIGMNMRSGIADMDVE</sequence>
<protein>
    <submittedName>
        <fullName evidence="2">Glutamine amidotransferase type-2 domain-containing protein</fullName>
    </submittedName>
</protein>
<evidence type="ECO:0000256" key="1">
    <source>
        <dbReference type="SAM" id="MobiDB-lite"/>
    </source>
</evidence>
<feature type="region of interest" description="Disordered" evidence="1">
    <location>
        <begin position="221"/>
        <end position="245"/>
    </location>
</feature>
<dbReference type="AlphaFoldDB" id="A0A8H7CIC9"/>
<dbReference type="EMBL" id="JACAZI010000021">
    <property type="protein sequence ID" value="KAF7338560.1"/>
    <property type="molecule type" value="Genomic_DNA"/>
</dbReference>
<dbReference type="Proteomes" id="UP000620124">
    <property type="component" value="Unassembled WGS sequence"/>
</dbReference>
<feature type="compositionally biased region" description="Low complexity" evidence="1">
    <location>
        <begin position="378"/>
        <end position="388"/>
    </location>
</feature>
<accession>A0A8H7CIC9</accession>
<keyword evidence="2" id="KW-0808">Transferase</keyword>
<dbReference type="OrthoDB" id="3061698at2759"/>
<name>A0A8H7CIC9_9AGAR</name>
<keyword evidence="2" id="KW-0315">Glutamine amidotransferase</keyword>
<feature type="region of interest" description="Disordered" evidence="1">
    <location>
        <begin position="51"/>
        <end position="80"/>
    </location>
</feature>
<evidence type="ECO:0000313" key="2">
    <source>
        <dbReference type="EMBL" id="KAF7338560.1"/>
    </source>
</evidence>
<feature type="region of interest" description="Disordered" evidence="1">
    <location>
        <begin position="179"/>
        <end position="198"/>
    </location>
</feature>
<feature type="region of interest" description="Disordered" evidence="1">
    <location>
        <begin position="378"/>
        <end position="398"/>
    </location>
</feature>
<gene>
    <name evidence="2" type="ORF">MVEN_02082200</name>
</gene>
<reference evidence="2" key="1">
    <citation type="submission" date="2020-05" db="EMBL/GenBank/DDBJ databases">
        <title>Mycena genomes resolve the evolution of fungal bioluminescence.</title>
        <authorList>
            <person name="Tsai I.J."/>
        </authorList>
    </citation>
    <scope>NUCLEOTIDE SEQUENCE</scope>
    <source>
        <strain evidence="2">CCC161011</strain>
    </source>
</reference>
<organism evidence="2 3">
    <name type="scientific">Mycena venus</name>
    <dbReference type="NCBI Taxonomy" id="2733690"/>
    <lineage>
        <taxon>Eukaryota</taxon>
        <taxon>Fungi</taxon>
        <taxon>Dikarya</taxon>
        <taxon>Basidiomycota</taxon>
        <taxon>Agaricomycotina</taxon>
        <taxon>Agaricomycetes</taxon>
        <taxon>Agaricomycetidae</taxon>
        <taxon>Agaricales</taxon>
        <taxon>Marasmiineae</taxon>
        <taxon>Mycenaceae</taxon>
        <taxon>Mycena</taxon>
    </lineage>
</organism>
<feature type="region of interest" description="Disordered" evidence="1">
    <location>
        <begin position="281"/>
        <end position="300"/>
    </location>
</feature>